<evidence type="ECO:0000259" key="2">
    <source>
        <dbReference type="PROSITE" id="PS50943"/>
    </source>
</evidence>
<feature type="domain" description="HTH cro/C1-type" evidence="2">
    <location>
        <begin position="17"/>
        <end position="71"/>
    </location>
</feature>
<proteinExistence type="predicted"/>
<dbReference type="Pfam" id="PF01381">
    <property type="entry name" value="HTH_3"/>
    <property type="match status" value="1"/>
</dbReference>
<keyword evidence="1" id="KW-0238">DNA-binding</keyword>
<dbReference type="SMART" id="SM00530">
    <property type="entry name" value="HTH_XRE"/>
    <property type="match status" value="1"/>
</dbReference>
<dbReference type="RefSeq" id="WP_263361233.1">
    <property type="nucleotide sequence ID" value="NZ_OX336425.1"/>
</dbReference>
<protein>
    <submittedName>
        <fullName evidence="3">Plasmid maintenance system antidote protein</fullName>
    </submittedName>
</protein>
<dbReference type="SUPFAM" id="SSF47413">
    <property type="entry name" value="lambda repressor-like DNA-binding domains"/>
    <property type="match status" value="1"/>
</dbReference>
<dbReference type="Proteomes" id="UP001152749">
    <property type="component" value="Chromosome"/>
</dbReference>
<dbReference type="CDD" id="cd00093">
    <property type="entry name" value="HTH_XRE"/>
    <property type="match status" value="1"/>
</dbReference>
<evidence type="ECO:0000313" key="4">
    <source>
        <dbReference type="Proteomes" id="UP001152749"/>
    </source>
</evidence>
<dbReference type="EMBL" id="OX336425">
    <property type="protein sequence ID" value="CAI2768652.1"/>
    <property type="molecule type" value="Genomic_DNA"/>
</dbReference>
<reference evidence="3" key="1">
    <citation type="submission" date="2022-09" db="EMBL/GenBank/DDBJ databases">
        <authorList>
            <person name="Duchaud E."/>
        </authorList>
    </citation>
    <scope>NUCLEOTIDE SEQUENCE</scope>
    <source>
        <strain evidence="3">TRV642</strain>
    </source>
</reference>
<dbReference type="PANTHER" id="PTHR36924">
    <property type="entry name" value="ANTITOXIN HIGA-1"/>
    <property type="match status" value="1"/>
</dbReference>
<dbReference type="GO" id="GO:0003677">
    <property type="term" value="F:DNA binding"/>
    <property type="evidence" value="ECO:0007669"/>
    <property type="project" value="UniProtKB-KW"/>
</dbReference>
<gene>
    <name evidence="3" type="ORF">TRV642_3921</name>
</gene>
<dbReference type="AlphaFoldDB" id="A0A9W4X7S1"/>
<sequence length="170" mass="19489">MKSDYEKYKGIHPGAVLKRELDKRNISQLSFAHTLSEHAQTINAIVKGKRNLNTALAIKIEEALGVPEGALLVLQVYYDIKKEKEKSAQRRHPELSRLRRGLFWDTNIDAINWEKQSKAVISRVFERGNMSEKKEIVRFYGSEKIKPVLREAAAKPHFTASPNYSKAKRS</sequence>
<dbReference type="InterPro" id="IPR013430">
    <property type="entry name" value="Toxin_antidote_HigA"/>
</dbReference>
<dbReference type="InterPro" id="IPR053830">
    <property type="entry name" value="DUF6922"/>
</dbReference>
<evidence type="ECO:0000256" key="1">
    <source>
        <dbReference type="ARBA" id="ARBA00023125"/>
    </source>
</evidence>
<evidence type="ECO:0000313" key="3">
    <source>
        <dbReference type="EMBL" id="CAI2768652.1"/>
    </source>
</evidence>
<dbReference type="Gene3D" id="1.10.260.40">
    <property type="entry name" value="lambda repressor-like DNA-binding domains"/>
    <property type="match status" value="1"/>
</dbReference>
<organism evidence="3 4">
    <name type="scientific">Flavobacterium collinsii</name>
    <dbReference type="NCBI Taxonomy" id="1114861"/>
    <lineage>
        <taxon>Bacteria</taxon>
        <taxon>Pseudomonadati</taxon>
        <taxon>Bacteroidota</taxon>
        <taxon>Flavobacteriia</taxon>
        <taxon>Flavobacteriales</taxon>
        <taxon>Flavobacteriaceae</taxon>
        <taxon>Flavobacterium</taxon>
    </lineage>
</organism>
<dbReference type="PROSITE" id="PS50943">
    <property type="entry name" value="HTH_CROC1"/>
    <property type="match status" value="1"/>
</dbReference>
<dbReference type="InterPro" id="IPR001387">
    <property type="entry name" value="Cro/C1-type_HTH"/>
</dbReference>
<dbReference type="PANTHER" id="PTHR36924:SF1">
    <property type="entry name" value="ANTITOXIN HIGA-1"/>
    <property type="match status" value="1"/>
</dbReference>
<dbReference type="Pfam" id="PF21956">
    <property type="entry name" value="DUF6922"/>
    <property type="match status" value="1"/>
</dbReference>
<accession>A0A9W4X7S1</accession>
<dbReference type="InterPro" id="IPR010982">
    <property type="entry name" value="Lambda_DNA-bd_dom_sf"/>
</dbReference>
<dbReference type="KEGG" id="fcs:TRV642_3921"/>
<name>A0A9W4X7S1_9FLAO</name>